<dbReference type="Gene3D" id="2.40.160.10">
    <property type="entry name" value="Porin"/>
    <property type="match status" value="1"/>
</dbReference>
<dbReference type="AlphaFoldDB" id="A0A2P4ETJ1"/>
<protein>
    <recommendedName>
        <fullName evidence="1">Alginate export domain-containing protein</fullName>
    </recommendedName>
</protein>
<name>A0A2P4ETJ1_9GAMM</name>
<feature type="domain" description="Alginate export" evidence="1">
    <location>
        <begin position="143"/>
        <end position="366"/>
    </location>
</feature>
<keyword evidence="3" id="KW-1185">Reference proteome</keyword>
<gene>
    <name evidence="2" type="ORF">C1949_13115</name>
</gene>
<evidence type="ECO:0000259" key="1">
    <source>
        <dbReference type="Pfam" id="PF13372"/>
    </source>
</evidence>
<comment type="caution">
    <text evidence="2">The sequence shown here is derived from an EMBL/GenBank/DDBJ whole genome shotgun (WGS) entry which is preliminary data.</text>
</comment>
<reference evidence="2 3" key="1">
    <citation type="submission" date="2018-01" db="EMBL/GenBank/DDBJ databases">
        <title>Draft genome of the type strain Pseudomonas oceani DSM 100277 isolated from the deep water in Okinawa trough, northwestern Pacific Ocean.</title>
        <authorList>
            <person name="Gomila M."/>
            <person name="Mulet M."/>
            <person name="Garcia-Valdes E."/>
            <person name="Lalucat J."/>
        </authorList>
    </citation>
    <scope>NUCLEOTIDE SEQUENCE [LARGE SCALE GENOMIC DNA]</scope>
    <source>
        <strain evidence="2 3">DSM 100277</strain>
    </source>
</reference>
<dbReference type="EMBL" id="PPSK01000012">
    <property type="protein sequence ID" value="POB02607.1"/>
    <property type="molecule type" value="Genomic_DNA"/>
</dbReference>
<sequence length="507" mass="54261">MVEAGKRGRGTHSPSALFLIAAPCKRMLDTGLTRSVLALFYLISDLRILAQALLPTPCVGYPNGGSADHTEFSGKGVHQHTCISGCVCGRLFLCAFFGGVTMGMTLRAGVTGAWVMGAMLAMGSSVVLAEANSISEAVTGGKAGLDLRYRYEYVDQDGIDKSAGASTLRTRINFATAPYRGFGAFVEADDVAVIGSERYNNATGLPSAKTRYPVVADPDGTEINQAWLSYAGLDATTLKFGRQRIIYDNARFIGNVGWRQTEQTYDGFSLSNSSLADATLNYAYVYNVNRIFGEDSPKGDLDTKAHFVNLAYGGFDLVKITGYGYFLDLEDAPAASNKTLGLRLTGAPKLTERTSLSYALEYARQSDYEDGSNIGADYWLAELGVNVGGLQLLGGYELLGADDSAFSTPLATGHAFNGWADKFLNTPANGLEDLYLQLGGSLAGFKLQAVYHDVSADKGGADYGSELDLLAARKFGDVTLVAKYASYNADEFATDTDKLWLMAQVAF</sequence>
<organism evidence="2 3">
    <name type="scientific">Halopseudomonas oceani</name>
    <dbReference type="NCBI Taxonomy" id="1708783"/>
    <lineage>
        <taxon>Bacteria</taxon>
        <taxon>Pseudomonadati</taxon>
        <taxon>Pseudomonadota</taxon>
        <taxon>Gammaproteobacteria</taxon>
        <taxon>Pseudomonadales</taxon>
        <taxon>Pseudomonadaceae</taxon>
        <taxon>Halopseudomonas</taxon>
    </lineage>
</organism>
<dbReference type="Proteomes" id="UP000243451">
    <property type="component" value="Unassembled WGS sequence"/>
</dbReference>
<evidence type="ECO:0000313" key="2">
    <source>
        <dbReference type="EMBL" id="POB02607.1"/>
    </source>
</evidence>
<dbReference type="InterPro" id="IPR023614">
    <property type="entry name" value="Porin_dom_sf"/>
</dbReference>
<dbReference type="Pfam" id="PF13372">
    <property type="entry name" value="Alginate_exp"/>
    <property type="match status" value="1"/>
</dbReference>
<dbReference type="InterPro" id="IPR025388">
    <property type="entry name" value="Alginate_export_dom"/>
</dbReference>
<proteinExistence type="predicted"/>
<dbReference type="OrthoDB" id="9767539at2"/>
<evidence type="ECO:0000313" key="3">
    <source>
        <dbReference type="Proteomes" id="UP000243451"/>
    </source>
</evidence>
<accession>A0A2P4ETJ1</accession>